<dbReference type="PATRIC" id="fig|1359152.3.peg.239"/>
<dbReference type="EMBL" id="LANV01000001">
    <property type="protein sequence ID" value="KJV63639.1"/>
    <property type="molecule type" value="Genomic_DNA"/>
</dbReference>
<proteinExistence type="predicted"/>
<dbReference type="Proteomes" id="UP000033441">
    <property type="component" value="Unassembled WGS sequence"/>
</dbReference>
<gene>
    <name evidence="1" type="ORF">APHMUC_0226</name>
</gene>
<sequence length="45" mass="5017">MGNLLASIVTVAELILHDIEHVPEEEKSSIYTGLFKYIVISNLSE</sequence>
<protein>
    <submittedName>
        <fullName evidence="1">Uncharacterized protein</fullName>
    </submittedName>
</protein>
<evidence type="ECO:0000313" key="1">
    <source>
        <dbReference type="EMBL" id="KJV63639.1"/>
    </source>
</evidence>
<accession>A0A0F3N9R4</accession>
<dbReference type="AlphaFoldDB" id="A0A0F3N9R4"/>
<evidence type="ECO:0000313" key="2">
    <source>
        <dbReference type="Proteomes" id="UP000033441"/>
    </source>
</evidence>
<name>A0A0F3N9R4_ANAPH</name>
<comment type="caution">
    <text evidence="1">The sequence shown here is derived from an EMBL/GenBank/DDBJ whole genome shotgun (WGS) entry which is preliminary data.</text>
</comment>
<organism evidence="1 2">
    <name type="scientific">Anaplasma phagocytophilum str. ApMUC09</name>
    <dbReference type="NCBI Taxonomy" id="1359152"/>
    <lineage>
        <taxon>Bacteria</taxon>
        <taxon>Pseudomonadati</taxon>
        <taxon>Pseudomonadota</taxon>
        <taxon>Alphaproteobacteria</taxon>
        <taxon>Rickettsiales</taxon>
        <taxon>Anaplasmataceae</taxon>
        <taxon>Anaplasma</taxon>
        <taxon>phagocytophilum group</taxon>
    </lineage>
</organism>
<reference evidence="1 2" key="1">
    <citation type="submission" date="2015-02" db="EMBL/GenBank/DDBJ databases">
        <title>Genome Sequencing of Rickettsiales.</title>
        <authorList>
            <person name="Daugherty S.C."/>
            <person name="Su Q."/>
            <person name="Abolude K."/>
            <person name="Beier-Sexton M."/>
            <person name="Carlyon J.A."/>
            <person name="Carter R."/>
            <person name="Day N.P."/>
            <person name="Dumler S.J."/>
            <person name="Dyachenko V."/>
            <person name="Godinez A."/>
            <person name="Kurtti T.J."/>
            <person name="Lichay M."/>
            <person name="Mullins K.E."/>
            <person name="Ott S."/>
            <person name="Pappas-Brown V."/>
            <person name="Paris D.H."/>
            <person name="Patel P."/>
            <person name="Richards A.L."/>
            <person name="Sadzewicz L."/>
            <person name="Sears K."/>
            <person name="Seidman D."/>
            <person name="Sengamalay N."/>
            <person name="Stenos J."/>
            <person name="Tallon L.J."/>
            <person name="Vincent G."/>
            <person name="Fraser C.M."/>
            <person name="Munderloh U."/>
            <person name="Dunning-Hotopp J.C."/>
        </authorList>
    </citation>
    <scope>NUCLEOTIDE SEQUENCE [LARGE SCALE GENOMIC DNA]</scope>
    <source>
        <strain evidence="1 2">ApMUC09</strain>
    </source>
</reference>